<evidence type="ECO:0000259" key="2">
    <source>
        <dbReference type="Pfam" id="PF13480"/>
    </source>
</evidence>
<dbReference type="RefSeq" id="WP_072897294.1">
    <property type="nucleotide sequence ID" value="NZ_FQWZ01000004.1"/>
</dbReference>
<feature type="compositionally biased region" description="Basic and acidic residues" evidence="1">
    <location>
        <begin position="365"/>
        <end position="398"/>
    </location>
</feature>
<dbReference type="STRING" id="490188.SAMN04488068_2132"/>
<organism evidence="3 4">
    <name type="scientific">Hydrocarboniphaga daqingensis</name>
    <dbReference type="NCBI Taxonomy" id="490188"/>
    <lineage>
        <taxon>Bacteria</taxon>
        <taxon>Pseudomonadati</taxon>
        <taxon>Pseudomonadota</taxon>
        <taxon>Gammaproteobacteria</taxon>
        <taxon>Nevskiales</taxon>
        <taxon>Nevskiaceae</taxon>
        <taxon>Hydrocarboniphaga</taxon>
    </lineage>
</organism>
<feature type="region of interest" description="Disordered" evidence="1">
    <location>
        <begin position="365"/>
        <end position="402"/>
    </location>
</feature>
<keyword evidence="4" id="KW-1185">Reference proteome</keyword>
<accession>A0A1M5PCI9</accession>
<evidence type="ECO:0000256" key="1">
    <source>
        <dbReference type="SAM" id="MobiDB-lite"/>
    </source>
</evidence>
<dbReference type="SUPFAM" id="SSF55729">
    <property type="entry name" value="Acyl-CoA N-acyltransferases (Nat)"/>
    <property type="match status" value="1"/>
</dbReference>
<dbReference type="InterPro" id="IPR038740">
    <property type="entry name" value="BioF2-like_GNAT_dom"/>
</dbReference>
<dbReference type="AlphaFoldDB" id="A0A1M5PCI9"/>
<dbReference type="Proteomes" id="UP000199758">
    <property type="component" value="Unassembled WGS sequence"/>
</dbReference>
<feature type="domain" description="BioF2-like acetyltransferase" evidence="2">
    <location>
        <begin position="183"/>
        <end position="327"/>
    </location>
</feature>
<feature type="region of interest" description="Disordered" evidence="1">
    <location>
        <begin position="443"/>
        <end position="462"/>
    </location>
</feature>
<dbReference type="OrthoDB" id="4349922at2"/>
<protein>
    <submittedName>
        <fullName evidence="3">Acetyltransferase (GNAT) domain-containing protein</fullName>
    </submittedName>
</protein>
<evidence type="ECO:0000313" key="3">
    <source>
        <dbReference type="EMBL" id="SHG98953.1"/>
    </source>
</evidence>
<dbReference type="InterPro" id="IPR016181">
    <property type="entry name" value="Acyl_CoA_acyltransferase"/>
</dbReference>
<proteinExistence type="predicted"/>
<sequence>MTSIRCLHDWVDAVPLRDAINQLNLASARPDPFSTFEFYSHYLRHLIATSPADVPRLWLLLAFDGDRLVGYMALKQTTHRVLGRRCLKLDWLTAHHADRPHLVARIEHEEAMAAAFYRYLIEPRQQWSLLEFQQQDDDSPLLPLGGALAHRRLTARCWPNMANGTIALSWSTLADYCAELPHKVRSNVRRQMRNLMAAGHLQLLGSDDPQLTPLLFALYRHLEAHSWKHEAAATLDRDGDAAAYYAGLMEGGQPMKLRIQLLLLDGLPVAGLICGEFNQASYALQIAYDARLSPLAPGSAMLLFGIESAIDRGSRVFNLLWGFGYYKQRWLARMTPTQSLQIFRIGTPFWWRRILGDLRRHYRGGEDGDPTARHNPARDGLHPIEPAARRPDSAHDTKSTLADRLADADERVRIAAVVARYRLGGGECRSAADIARRLPFNTERVDPKPARRLPSSPAAHRS</sequence>
<dbReference type="Gene3D" id="3.40.630.30">
    <property type="match status" value="1"/>
</dbReference>
<reference evidence="3 4" key="1">
    <citation type="submission" date="2016-11" db="EMBL/GenBank/DDBJ databases">
        <authorList>
            <person name="Jaros S."/>
            <person name="Januszkiewicz K."/>
            <person name="Wedrychowicz H."/>
        </authorList>
    </citation>
    <scope>NUCLEOTIDE SEQUENCE [LARGE SCALE GENOMIC DNA]</scope>
    <source>
        <strain evidence="3 4">CGMCC 1.7049</strain>
    </source>
</reference>
<gene>
    <name evidence="3" type="ORF">SAMN04488068_2132</name>
</gene>
<dbReference type="GO" id="GO:0016740">
    <property type="term" value="F:transferase activity"/>
    <property type="evidence" value="ECO:0007669"/>
    <property type="project" value="UniProtKB-KW"/>
</dbReference>
<evidence type="ECO:0000313" key="4">
    <source>
        <dbReference type="Proteomes" id="UP000199758"/>
    </source>
</evidence>
<dbReference type="Pfam" id="PF13480">
    <property type="entry name" value="Acetyltransf_6"/>
    <property type="match status" value="1"/>
</dbReference>
<dbReference type="EMBL" id="FQWZ01000004">
    <property type="protein sequence ID" value="SHG98953.1"/>
    <property type="molecule type" value="Genomic_DNA"/>
</dbReference>
<name>A0A1M5PCI9_9GAMM</name>
<keyword evidence="3" id="KW-0808">Transferase</keyword>